<evidence type="ECO:0000256" key="3">
    <source>
        <dbReference type="ARBA" id="ARBA00023315"/>
    </source>
</evidence>
<organism evidence="6 7">
    <name type="scientific">Neptunicoccus cionae</name>
    <dbReference type="NCBI Taxonomy" id="2035344"/>
    <lineage>
        <taxon>Bacteria</taxon>
        <taxon>Pseudomonadati</taxon>
        <taxon>Pseudomonadota</taxon>
        <taxon>Alphaproteobacteria</taxon>
        <taxon>Rhodobacterales</taxon>
        <taxon>Paracoccaceae</taxon>
        <taxon>Neptunicoccus</taxon>
    </lineage>
</organism>
<dbReference type="PANTHER" id="PTHR10434:SF11">
    <property type="entry name" value="1-ACYL-SN-GLYCEROL-3-PHOSPHATE ACYLTRANSFERASE"/>
    <property type="match status" value="1"/>
</dbReference>
<dbReference type="Pfam" id="PF01553">
    <property type="entry name" value="Acyltransferase"/>
    <property type="match status" value="1"/>
</dbReference>
<feature type="transmembrane region" description="Helical" evidence="4">
    <location>
        <begin position="6"/>
        <end position="28"/>
    </location>
</feature>
<proteinExistence type="predicted"/>
<dbReference type="GO" id="GO:0003841">
    <property type="term" value="F:1-acylglycerol-3-phosphate O-acyltransferase activity"/>
    <property type="evidence" value="ECO:0007669"/>
    <property type="project" value="TreeGrafter"/>
</dbReference>
<evidence type="ECO:0000313" key="7">
    <source>
        <dbReference type="Proteomes" id="UP000628017"/>
    </source>
</evidence>
<evidence type="ECO:0000259" key="5">
    <source>
        <dbReference type="SMART" id="SM00563"/>
    </source>
</evidence>
<evidence type="ECO:0000256" key="1">
    <source>
        <dbReference type="ARBA" id="ARBA00005189"/>
    </source>
</evidence>
<dbReference type="SUPFAM" id="SSF69593">
    <property type="entry name" value="Glycerol-3-phosphate (1)-acyltransferase"/>
    <property type="match status" value="1"/>
</dbReference>
<evidence type="ECO:0000256" key="4">
    <source>
        <dbReference type="SAM" id="Phobius"/>
    </source>
</evidence>
<keyword evidence="4" id="KW-0812">Transmembrane</keyword>
<dbReference type="GO" id="GO:0006654">
    <property type="term" value="P:phosphatidic acid biosynthetic process"/>
    <property type="evidence" value="ECO:0007669"/>
    <property type="project" value="TreeGrafter"/>
</dbReference>
<dbReference type="PANTHER" id="PTHR10434">
    <property type="entry name" value="1-ACYL-SN-GLYCEROL-3-PHOSPHATE ACYLTRANSFERASE"/>
    <property type="match status" value="1"/>
</dbReference>
<keyword evidence="3 6" id="KW-0012">Acyltransferase</keyword>
<dbReference type="SMART" id="SM00563">
    <property type="entry name" value="PlsC"/>
    <property type="match status" value="1"/>
</dbReference>
<reference evidence="6" key="2">
    <citation type="submission" date="2020-09" db="EMBL/GenBank/DDBJ databases">
        <authorList>
            <person name="Sun Q."/>
            <person name="Zhou Y."/>
        </authorList>
    </citation>
    <scope>NUCLEOTIDE SEQUENCE</scope>
    <source>
        <strain evidence="6">CGMCC 1.15880</strain>
    </source>
</reference>
<keyword evidence="2" id="KW-0808">Transferase</keyword>
<dbReference type="AlphaFoldDB" id="A0A916QWW0"/>
<dbReference type="InterPro" id="IPR002123">
    <property type="entry name" value="Plipid/glycerol_acylTrfase"/>
</dbReference>
<evidence type="ECO:0000313" key="6">
    <source>
        <dbReference type="EMBL" id="GGA16078.1"/>
    </source>
</evidence>
<feature type="domain" description="Phospholipid/glycerol acyltransferase" evidence="5">
    <location>
        <begin position="72"/>
        <end position="186"/>
    </location>
</feature>
<keyword evidence="4" id="KW-0472">Membrane</keyword>
<dbReference type="CDD" id="cd07989">
    <property type="entry name" value="LPLAT_AGPAT-like"/>
    <property type="match status" value="1"/>
</dbReference>
<dbReference type="EMBL" id="BMKA01000002">
    <property type="protein sequence ID" value="GGA16078.1"/>
    <property type="molecule type" value="Genomic_DNA"/>
</dbReference>
<accession>A0A916QWW0</accession>
<protein>
    <submittedName>
        <fullName evidence="6">1-acyl-sn-glycerol-3-phosphate acyltransferase</fullName>
    </submittedName>
</protein>
<evidence type="ECO:0000256" key="2">
    <source>
        <dbReference type="ARBA" id="ARBA00022679"/>
    </source>
</evidence>
<comment type="pathway">
    <text evidence="1">Lipid metabolism.</text>
</comment>
<dbReference type="Proteomes" id="UP000628017">
    <property type="component" value="Unassembled WGS sequence"/>
</dbReference>
<reference evidence="6" key="1">
    <citation type="journal article" date="2014" name="Int. J. Syst. Evol. Microbiol.">
        <title>Complete genome sequence of Corynebacterium casei LMG S-19264T (=DSM 44701T), isolated from a smear-ripened cheese.</title>
        <authorList>
            <consortium name="US DOE Joint Genome Institute (JGI-PGF)"/>
            <person name="Walter F."/>
            <person name="Albersmeier A."/>
            <person name="Kalinowski J."/>
            <person name="Ruckert C."/>
        </authorList>
    </citation>
    <scope>NUCLEOTIDE SEQUENCE</scope>
    <source>
        <strain evidence="6">CGMCC 1.15880</strain>
    </source>
</reference>
<sequence length="256" mass="28329">MYAIQWLRSLLFIGQMYLAMFVMALFFIPMTVIKRENSYWAVRSYCHWVRWTAGWMVGLKSEVRGEVPTDEVLIASKHQSFFDIILIVSAVPRPKFIMKAVLKWAPILGWFALKIGCVPVERGKRGAAVKKMVADVKSGAQLPGQLIIFPQGTRVAAGAHLPYKVGAAVLHQQTGQPVVPAATNVGVFWPRHGIYRKPGLAVVEFLPPLKAEDVDGMDTGEITKVLEQVIEPASNRLMAEAGFLVEDTGRQAAAKD</sequence>
<comment type="caution">
    <text evidence="6">The sequence shown here is derived from an EMBL/GenBank/DDBJ whole genome shotgun (WGS) entry which is preliminary data.</text>
</comment>
<keyword evidence="7" id="KW-1185">Reference proteome</keyword>
<name>A0A916QWW0_9RHOB</name>
<keyword evidence="4" id="KW-1133">Transmembrane helix</keyword>
<gene>
    <name evidence="6" type="ORF">GCM10011498_15610</name>
</gene>